<accession>A0A9N7VQE8</accession>
<feature type="compositionally biased region" description="Low complexity" evidence="1">
    <location>
        <begin position="199"/>
        <end position="221"/>
    </location>
</feature>
<protein>
    <submittedName>
        <fullName evidence="2">Uncharacterized protein</fullName>
    </submittedName>
</protein>
<evidence type="ECO:0000313" key="2">
    <source>
        <dbReference type="EMBL" id="CAB1453432.1"/>
    </source>
</evidence>
<feature type="region of interest" description="Disordered" evidence="1">
    <location>
        <begin position="179"/>
        <end position="221"/>
    </location>
</feature>
<dbReference type="EMBL" id="CADEAL010004169">
    <property type="protein sequence ID" value="CAB1453432.1"/>
    <property type="molecule type" value="Genomic_DNA"/>
</dbReference>
<keyword evidence="3" id="KW-1185">Reference proteome</keyword>
<feature type="region of interest" description="Disordered" evidence="1">
    <location>
        <begin position="1"/>
        <end position="103"/>
    </location>
</feature>
<gene>
    <name evidence="2" type="ORF">PLEPLA_LOCUS41185</name>
</gene>
<evidence type="ECO:0000313" key="3">
    <source>
        <dbReference type="Proteomes" id="UP001153269"/>
    </source>
</evidence>
<feature type="compositionally biased region" description="Basic and acidic residues" evidence="1">
    <location>
        <begin position="1"/>
        <end position="15"/>
    </location>
</feature>
<feature type="compositionally biased region" description="Pro residues" evidence="1">
    <location>
        <begin position="90"/>
        <end position="102"/>
    </location>
</feature>
<sequence>MRGGRERDSNEELRHHSLLPGLFKGLSSGVRTSGWVGQRRKKEEEDDRGGDGGAPRGTMGRCRRDGTGRQNLRCENLDQQQKWHGSVSQPTPPPPPPPPPPLSLRLPVPVITWYHLRLTCTSHSLPLSLTHSDNPLQEGWKGKLSYKAAWQHFRARALNGCHHAPPPPECLPCPTDTTRCSHPPKNHFKQPTPSKLAVSQPGSQPGSQQGSQSASRPSAST</sequence>
<name>A0A9N7VQE8_PLEPL</name>
<organism evidence="2 3">
    <name type="scientific">Pleuronectes platessa</name>
    <name type="common">European plaice</name>
    <dbReference type="NCBI Taxonomy" id="8262"/>
    <lineage>
        <taxon>Eukaryota</taxon>
        <taxon>Metazoa</taxon>
        <taxon>Chordata</taxon>
        <taxon>Craniata</taxon>
        <taxon>Vertebrata</taxon>
        <taxon>Euteleostomi</taxon>
        <taxon>Actinopterygii</taxon>
        <taxon>Neopterygii</taxon>
        <taxon>Teleostei</taxon>
        <taxon>Neoteleostei</taxon>
        <taxon>Acanthomorphata</taxon>
        <taxon>Carangaria</taxon>
        <taxon>Pleuronectiformes</taxon>
        <taxon>Pleuronectoidei</taxon>
        <taxon>Pleuronectidae</taxon>
        <taxon>Pleuronectes</taxon>
    </lineage>
</organism>
<proteinExistence type="predicted"/>
<reference evidence="2" key="1">
    <citation type="submission" date="2020-03" db="EMBL/GenBank/DDBJ databases">
        <authorList>
            <person name="Weist P."/>
        </authorList>
    </citation>
    <scope>NUCLEOTIDE SEQUENCE</scope>
</reference>
<dbReference type="Proteomes" id="UP001153269">
    <property type="component" value="Unassembled WGS sequence"/>
</dbReference>
<comment type="caution">
    <text evidence="2">The sequence shown here is derived from an EMBL/GenBank/DDBJ whole genome shotgun (WGS) entry which is preliminary data.</text>
</comment>
<dbReference type="AlphaFoldDB" id="A0A9N7VQE8"/>
<evidence type="ECO:0000256" key="1">
    <source>
        <dbReference type="SAM" id="MobiDB-lite"/>
    </source>
</evidence>